<sequence>MIDFNGPRDDKIGTYTVSGDVRRALCFDISDRDWYQFVREDTTFRLDGDRYILVLRLSMLTTRFLNISNSELAVFRRSNNDSDFPLRELYDPSVPEVWYQFLTSRILPITHLTKVTQDRVVLLYALVKCSSIDIDLEIQMHSL</sequence>
<evidence type="ECO:0000313" key="1">
    <source>
        <dbReference type="EMBL" id="KAL3510243.1"/>
    </source>
</evidence>
<protein>
    <recommendedName>
        <fullName evidence="3">F5/8 type C domain-containing protein</fullName>
    </recommendedName>
</protein>
<dbReference type="Proteomes" id="UP001630127">
    <property type="component" value="Unassembled WGS sequence"/>
</dbReference>
<proteinExistence type="predicted"/>
<evidence type="ECO:0008006" key="3">
    <source>
        <dbReference type="Google" id="ProtNLM"/>
    </source>
</evidence>
<keyword evidence="2" id="KW-1185">Reference proteome</keyword>
<evidence type="ECO:0000313" key="2">
    <source>
        <dbReference type="Proteomes" id="UP001630127"/>
    </source>
</evidence>
<comment type="caution">
    <text evidence="1">The sequence shown here is derived from an EMBL/GenBank/DDBJ whole genome shotgun (WGS) entry which is preliminary data.</text>
</comment>
<dbReference type="EMBL" id="JBJUIK010000012">
    <property type="protein sequence ID" value="KAL3510243.1"/>
    <property type="molecule type" value="Genomic_DNA"/>
</dbReference>
<accession>A0ABD2YXH4</accession>
<dbReference type="AlphaFoldDB" id="A0ABD2YXH4"/>
<organism evidence="1 2">
    <name type="scientific">Cinchona calisaya</name>
    <dbReference type="NCBI Taxonomy" id="153742"/>
    <lineage>
        <taxon>Eukaryota</taxon>
        <taxon>Viridiplantae</taxon>
        <taxon>Streptophyta</taxon>
        <taxon>Embryophyta</taxon>
        <taxon>Tracheophyta</taxon>
        <taxon>Spermatophyta</taxon>
        <taxon>Magnoliopsida</taxon>
        <taxon>eudicotyledons</taxon>
        <taxon>Gunneridae</taxon>
        <taxon>Pentapetalae</taxon>
        <taxon>asterids</taxon>
        <taxon>lamiids</taxon>
        <taxon>Gentianales</taxon>
        <taxon>Rubiaceae</taxon>
        <taxon>Cinchonoideae</taxon>
        <taxon>Cinchoneae</taxon>
        <taxon>Cinchona</taxon>
    </lineage>
</organism>
<reference evidence="1 2" key="1">
    <citation type="submission" date="2024-11" db="EMBL/GenBank/DDBJ databases">
        <title>A near-complete genome assembly of Cinchona calisaya.</title>
        <authorList>
            <person name="Lian D.C."/>
            <person name="Zhao X.W."/>
            <person name="Wei L."/>
        </authorList>
    </citation>
    <scope>NUCLEOTIDE SEQUENCE [LARGE SCALE GENOMIC DNA]</scope>
    <source>
        <tissue evidence="1">Nenye</tissue>
    </source>
</reference>
<name>A0ABD2YXH4_9GENT</name>
<gene>
    <name evidence="1" type="ORF">ACH5RR_029644</name>
</gene>